<feature type="transmembrane region" description="Helical" evidence="6">
    <location>
        <begin position="367"/>
        <end position="388"/>
    </location>
</feature>
<evidence type="ECO:0000256" key="6">
    <source>
        <dbReference type="SAM" id="Phobius"/>
    </source>
</evidence>
<dbReference type="PROSITE" id="PS50850">
    <property type="entry name" value="MFS"/>
    <property type="match status" value="1"/>
</dbReference>
<dbReference type="OrthoDB" id="145388at2"/>
<feature type="transmembrane region" description="Helical" evidence="6">
    <location>
        <begin position="340"/>
        <end position="361"/>
    </location>
</feature>
<evidence type="ECO:0000256" key="3">
    <source>
        <dbReference type="ARBA" id="ARBA00022692"/>
    </source>
</evidence>
<feature type="transmembrane region" description="Helical" evidence="6">
    <location>
        <begin position="39"/>
        <end position="62"/>
    </location>
</feature>
<reference evidence="9" key="1">
    <citation type="submission" date="2015-07" db="EMBL/GenBank/DDBJ databases">
        <authorList>
            <person name="Rodrigo-Torres Lidia"/>
            <person name="Arahal R.David."/>
        </authorList>
    </citation>
    <scope>NUCLEOTIDE SEQUENCE [LARGE SCALE GENOMIC DNA]</scope>
    <source>
        <strain evidence="9">CECT 5096</strain>
    </source>
</reference>
<dbReference type="InterPro" id="IPR011701">
    <property type="entry name" value="MFS"/>
</dbReference>
<dbReference type="EMBL" id="CXWC01000013">
    <property type="protein sequence ID" value="CTQ77383.1"/>
    <property type="molecule type" value="Genomic_DNA"/>
</dbReference>
<dbReference type="GeneID" id="97672383"/>
<evidence type="ECO:0000259" key="7">
    <source>
        <dbReference type="PROSITE" id="PS50850"/>
    </source>
</evidence>
<protein>
    <submittedName>
        <fullName evidence="8">Enterobactin exporter EntS</fullName>
    </submittedName>
</protein>
<feature type="transmembrane region" description="Helical" evidence="6">
    <location>
        <begin position="301"/>
        <end position="320"/>
    </location>
</feature>
<feature type="domain" description="Major facilitator superfamily (MFS) profile" evidence="7">
    <location>
        <begin position="209"/>
        <end position="403"/>
    </location>
</feature>
<dbReference type="AlphaFoldDB" id="A0A0M6ZB47"/>
<feature type="transmembrane region" description="Helical" evidence="6">
    <location>
        <begin position="275"/>
        <end position="295"/>
    </location>
</feature>
<accession>A0A0M6ZB47</accession>
<dbReference type="InterPro" id="IPR020846">
    <property type="entry name" value="MFS_dom"/>
</dbReference>
<feature type="transmembrane region" description="Helical" evidence="6">
    <location>
        <begin position="160"/>
        <end position="180"/>
    </location>
</feature>
<gene>
    <name evidence="8" type="ORF">LA5096_05120</name>
</gene>
<feature type="transmembrane region" description="Helical" evidence="6">
    <location>
        <begin position="209"/>
        <end position="232"/>
    </location>
</feature>
<dbReference type="CDD" id="cd06173">
    <property type="entry name" value="MFS_MefA_like"/>
    <property type="match status" value="1"/>
</dbReference>
<feature type="transmembrane region" description="Helical" evidence="6">
    <location>
        <begin position="69"/>
        <end position="87"/>
    </location>
</feature>
<evidence type="ECO:0000256" key="4">
    <source>
        <dbReference type="ARBA" id="ARBA00022989"/>
    </source>
</evidence>
<dbReference type="Pfam" id="PF07690">
    <property type="entry name" value="MFS_1"/>
    <property type="match status" value="1"/>
</dbReference>
<comment type="subcellular location">
    <subcellularLocation>
        <location evidence="1">Cell membrane</location>
        <topology evidence="1">Multi-pass membrane protein</topology>
    </subcellularLocation>
</comment>
<name>A0A0M6ZB47_9HYPH</name>
<evidence type="ECO:0000256" key="2">
    <source>
        <dbReference type="ARBA" id="ARBA00022475"/>
    </source>
</evidence>
<keyword evidence="5 6" id="KW-0472">Membrane</keyword>
<feature type="transmembrane region" description="Helical" evidence="6">
    <location>
        <begin position="93"/>
        <end position="116"/>
    </location>
</feature>
<dbReference type="SUPFAM" id="SSF103473">
    <property type="entry name" value="MFS general substrate transporter"/>
    <property type="match status" value="1"/>
</dbReference>
<keyword evidence="2" id="KW-1003">Cell membrane</keyword>
<dbReference type="STRING" id="311410.LA5095_03838"/>
<dbReference type="InterPro" id="IPR036259">
    <property type="entry name" value="MFS_trans_sf"/>
</dbReference>
<dbReference type="PANTHER" id="PTHR23513">
    <property type="entry name" value="INTEGRAL MEMBRANE EFFLUX PROTEIN-RELATED"/>
    <property type="match status" value="1"/>
</dbReference>
<evidence type="ECO:0000256" key="5">
    <source>
        <dbReference type="ARBA" id="ARBA00023136"/>
    </source>
</evidence>
<dbReference type="GO" id="GO:0022857">
    <property type="term" value="F:transmembrane transporter activity"/>
    <property type="evidence" value="ECO:0007669"/>
    <property type="project" value="InterPro"/>
</dbReference>
<dbReference type="Gene3D" id="1.20.1250.20">
    <property type="entry name" value="MFS general substrate transporter like domains"/>
    <property type="match status" value="1"/>
</dbReference>
<keyword evidence="3 6" id="KW-0812">Transmembrane</keyword>
<dbReference type="RefSeq" id="WP_055117758.1">
    <property type="nucleotide sequence ID" value="NZ_CXWA01000004.1"/>
</dbReference>
<feature type="transmembrane region" description="Helical" evidence="6">
    <location>
        <begin position="244"/>
        <end position="263"/>
    </location>
</feature>
<keyword evidence="4 6" id="KW-1133">Transmembrane helix</keyword>
<dbReference type="Proteomes" id="UP000049983">
    <property type="component" value="Unassembled WGS sequence"/>
</dbReference>
<evidence type="ECO:0000313" key="8">
    <source>
        <dbReference type="EMBL" id="CTQ77383.1"/>
    </source>
</evidence>
<dbReference type="PANTHER" id="PTHR23513:SF6">
    <property type="entry name" value="MAJOR FACILITATOR SUPERFAMILY ASSOCIATED DOMAIN-CONTAINING PROTEIN"/>
    <property type="match status" value="1"/>
</dbReference>
<proteinExistence type="predicted"/>
<organism evidence="8 9">
    <name type="scientific">Roseibium album</name>
    <dbReference type="NCBI Taxonomy" id="311410"/>
    <lineage>
        <taxon>Bacteria</taxon>
        <taxon>Pseudomonadati</taxon>
        <taxon>Pseudomonadota</taxon>
        <taxon>Alphaproteobacteria</taxon>
        <taxon>Hyphomicrobiales</taxon>
        <taxon>Stappiaceae</taxon>
        <taxon>Roseibium</taxon>
    </lineage>
</organism>
<evidence type="ECO:0000256" key="1">
    <source>
        <dbReference type="ARBA" id="ARBA00004651"/>
    </source>
</evidence>
<sequence>MSTIHRLTGAAYGMHFADQIALVSVPLVAVLAFGASPEVIGVLVACQSAAHLVGSIPFGILIDQKQLRSLATASAAMSAAGFGGAVASVLSEAVFWFGAAITFAGFGVVLFGLTALSILPRAVTPQHLARANASIEIPRAISSFAVPLAVGLAIDQAPAALIFAVACAVSGVAVVASVSLPKFAIVQKPASRVLPQILEGARYVVRHRLLLPISLCAVFWNLAFAALLVIMVPAIKEIYRLDPGTFGICLAAFGLAAILGSWLAGRFSNRISPSVILLFGPGSSVLAACGLLAIQPGTREFWLYATFFLLGFGPSMWLVVQNSVRQLVTPPAMLGRVNAVIQTAIYGIRPLGALLGGLVAGSAGPQAGLVFVAIAYLASFAVSVFSGLRSVTSFGSLGLPSSD</sequence>
<dbReference type="GO" id="GO:0005886">
    <property type="term" value="C:plasma membrane"/>
    <property type="evidence" value="ECO:0007669"/>
    <property type="project" value="UniProtKB-SubCell"/>
</dbReference>
<evidence type="ECO:0000313" key="9">
    <source>
        <dbReference type="Proteomes" id="UP000049983"/>
    </source>
</evidence>
<keyword evidence="9" id="KW-1185">Reference proteome</keyword>
<feature type="transmembrane region" description="Helical" evidence="6">
    <location>
        <begin position="12"/>
        <end position="33"/>
    </location>
</feature>